<feature type="region of interest" description="Disordered" evidence="1">
    <location>
        <begin position="334"/>
        <end position="366"/>
    </location>
</feature>
<feature type="region of interest" description="Disordered" evidence="1">
    <location>
        <begin position="1"/>
        <end position="90"/>
    </location>
</feature>
<evidence type="ECO:0000259" key="2">
    <source>
        <dbReference type="Pfam" id="PF03017"/>
    </source>
</evidence>
<dbReference type="AlphaFoldDB" id="A0A1D6E8Q4"/>
<accession>A0A1D6E8Q4</accession>
<dbReference type="InParanoid" id="A0A1D6E8Q4"/>
<evidence type="ECO:0000313" key="3">
    <source>
        <dbReference type="EMBL" id="ONM16788.1"/>
    </source>
</evidence>
<organism evidence="3">
    <name type="scientific">Zea mays</name>
    <name type="common">Maize</name>
    <dbReference type="NCBI Taxonomy" id="4577"/>
    <lineage>
        <taxon>Eukaryota</taxon>
        <taxon>Viridiplantae</taxon>
        <taxon>Streptophyta</taxon>
        <taxon>Embryophyta</taxon>
        <taxon>Tracheophyta</taxon>
        <taxon>Spermatophyta</taxon>
        <taxon>Magnoliopsida</taxon>
        <taxon>Liliopsida</taxon>
        <taxon>Poales</taxon>
        <taxon>Poaceae</taxon>
        <taxon>PACMAD clade</taxon>
        <taxon>Panicoideae</taxon>
        <taxon>Andropogonodae</taxon>
        <taxon>Andropogoneae</taxon>
        <taxon>Tripsacinae</taxon>
        <taxon>Zea</taxon>
    </lineage>
</organism>
<dbReference type="ExpressionAtlas" id="A0A1D6E8Q4">
    <property type="expression patterns" value="baseline"/>
</dbReference>
<name>A0A1D6E8Q4_MAIZE</name>
<reference evidence="3" key="1">
    <citation type="submission" date="2015-12" db="EMBL/GenBank/DDBJ databases">
        <title>Update maize B73 reference genome by single molecule sequencing technologies.</title>
        <authorList>
            <consortium name="Maize Genome Sequencing Project"/>
            <person name="Ware D."/>
        </authorList>
    </citation>
    <scope>NUCLEOTIDE SEQUENCE [LARGE SCALE GENOMIC DNA]</scope>
    <source>
        <tissue evidence="3">Seedling</tissue>
    </source>
</reference>
<dbReference type="EMBL" id="CM007648">
    <property type="protein sequence ID" value="ONM16788.1"/>
    <property type="molecule type" value="Genomic_DNA"/>
</dbReference>
<feature type="domain" description="Transposase Tnp1/En/Spm-like" evidence="2">
    <location>
        <begin position="399"/>
        <end position="461"/>
    </location>
</feature>
<protein>
    <recommendedName>
        <fullName evidence="2">Transposase Tnp1/En/Spm-like domain-containing protein</fullName>
    </recommendedName>
</protein>
<dbReference type="SMR" id="A0A1D6E8Q4"/>
<dbReference type="Pfam" id="PF03017">
    <property type="entry name" value="Transposase_23"/>
    <property type="match status" value="1"/>
</dbReference>
<evidence type="ECO:0000256" key="1">
    <source>
        <dbReference type="SAM" id="MobiDB-lite"/>
    </source>
</evidence>
<feature type="compositionally biased region" description="Basic and acidic residues" evidence="1">
    <location>
        <begin position="44"/>
        <end position="58"/>
    </location>
</feature>
<proteinExistence type="predicted"/>
<gene>
    <name evidence="3" type="ORF">ZEAMMB73_Zm00001d003336</name>
</gene>
<dbReference type="InterPro" id="IPR004264">
    <property type="entry name" value="Transposase_23"/>
</dbReference>
<sequence length="499" mass="55921">MGDEQGDSGEQGTAGELHGELGAGSAVLGAGLGQRGRRGAMGTEKSELNETREELRDSEMEEESFAVGGHQSGEVSEMEPNSKNPTDMDADFESDLKELLAKHPEFADTSQGKIAWKGDPLNKILGEDKPSHVHGLGLVPNPNKVLDGTTSRRLNQLHVTSLDPTTSEDVLSLKLQMEKLVNHVQKKDATIQELQQKSVLFEQHQSVHGCLEDPLANQFQMSSKRKRVYVEPQNQEFRMDNEKTYSQREQEAKEYKDLQPTSRNTYTTHKVLCYLIPHLSRFHGIMQTLIISVELKNIKVVDARQGKLQRTNRLATTHKARQFELERDITFDNTKSANSSKSMTKEATSNSLNEEASKQQVKLKEQSTTTFDKTKCATTSKGTPVDRPIDESILTGAQVFLKSWRCPTKTVALGTVLGRDPNHKVGGVKLGREFWMVRVRLVVLPIEPLIRPYDNMEVIGDVGNNLIAWPSCCIEDNKNLYMIISTSRRFNSVQDDIMM</sequence>
<feature type="compositionally biased region" description="Polar residues" evidence="1">
    <location>
        <begin position="334"/>
        <end position="360"/>
    </location>
</feature>